<dbReference type="STRING" id="446471.Xcel_1615"/>
<evidence type="ECO:0000256" key="1">
    <source>
        <dbReference type="ARBA" id="ARBA00004651"/>
    </source>
</evidence>
<dbReference type="eggNOG" id="COG0577">
    <property type="taxonomic scope" value="Bacteria"/>
</dbReference>
<protein>
    <recommendedName>
        <fullName evidence="13">ABC3 transporter permease protein domain-containing protein</fullName>
    </recommendedName>
</protein>
<evidence type="ECO:0008006" key="13">
    <source>
        <dbReference type="Google" id="ProtNLM"/>
    </source>
</evidence>
<evidence type="ECO:0000313" key="12">
    <source>
        <dbReference type="Proteomes" id="UP000002255"/>
    </source>
</evidence>
<dbReference type="AlphaFoldDB" id="D1BSE7"/>
<dbReference type="GO" id="GO:0022857">
    <property type="term" value="F:transmembrane transporter activity"/>
    <property type="evidence" value="ECO:0007669"/>
    <property type="project" value="TreeGrafter"/>
</dbReference>
<feature type="domain" description="MacB-like periplasmic core" evidence="10">
    <location>
        <begin position="21"/>
        <end position="236"/>
    </location>
</feature>
<accession>D1BSE7</accession>
<dbReference type="InterPro" id="IPR025857">
    <property type="entry name" value="MacB_PCD"/>
</dbReference>
<sequence>MKALDVIGRAVKNAFRSKLRTTLTVLAIVIGAFTLTLTNGIGAGVNGFVNDTVASMGVDDVMTVTRASATPQDSGPARYEPGQAPANGSGGGFMGMGAPLTEADLDTIAAADGVLSVRPMLSASIDYIQHDGSDRFQVTVSEMIPGMHVELAAGDQLTLDGADPQLILPGSFVEPLGFADDDAAVGATVTLALTDESGTQVTTDATVTGVAAPGLVGSAGAIPNDTLMDDLTQLQGVGRSATQPVTHPAAMAWFDADAGPTATAAIQDALAADGFTATTLHDQLGAFTSVIDTIVLILNGFAIIALIAASIGIINTLFMAVQERTREVGLMKAMGLSSAKVFSLFSVEAVVIGLIGSAIGVVLAFLTGEVVQAALGSTILADLPGLQLVVLEPAAVAVVVLGVMGIAFLAGTLPALRAARQDPISSLRYE</sequence>
<dbReference type="HOGENOM" id="CLU_000604_8_7_11"/>
<keyword evidence="12" id="KW-1185">Reference proteome</keyword>
<comment type="similarity">
    <text evidence="6">Belongs to the ABC-4 integral membrane protein family.</text>
</comment>
<organism evidence="11 12">
    <name type="scientific">Xylanimonas cellulosilytica (strain DSM 15894 / JCM 12276 / CECT 5975 / KCTC 9989 / LMG 20990 / NBRC 107835 / XIL07)</name>
    <dbReference type="NCBI Taxonomy" id="446471"/>
    <lineage>
        <taxon>Bacteria</taxon>
        <taxon>Bacillati</taxon>
        <taxon>Actinomycetota</taxon>
        <taxon>Actinomycetes</taxon>
        <taxon>Micrococcales</taxon>
        <taxon>Promicromonosporaceae</taxon>
        <taxon>Xylanimonas</taxon>
    </lineage>
</organism>
<comment type="subcellular location">
    <subcellularLocation>
        <location evidence="1">Cell membrane</location>
        <topology evidence="1">Multi-pass membrane protein</topology>
    </subcellularLocation>
</comment>
<dbReference type="Proteomes" id="UP000002255">
    <property type="component" value="Chromosome"/>
</dbReference>
<evidence type="ECO:0000256" key="2">
    <source>
        <dbReference type="ARBA" id="ARBA00022475"/>
    </source>
</evidence>
<dbReference type="GO" id="GO:0005886">
    <property type="term" value="C:plasma membrane"/>
    <property type="evidence" value="ECO:0007669"/>
    <property type="project" value="UniProtKB-SubCell"/>
</dbReference>
<keyword evidence="4 8" id="KW-1133">Transmembrane helix</keyword>
<feature type="transmembrane region" description="Helical" evidence="8">
    <location>
        <begin position="294"/>
        <end position="320"/>
    </location>
</feature>
<evidence type="ECO:0000256" key="6">
    <source>
        <dbReference type="ARBA" id="ARBA00038076"/>
    </source>
</evidence>
<keyword evidence="3 8" id="KW-0812">Transmembrane</keyword>
<reference evidence="11 12" key="2">
    <citation type="journal article" date="2010" name="Stand. Genomic Sci.">
        <title>Complete genome sequence of Xylanimonas cellulosilytica type strain (XIL07).</title>
        <authorList>
            <person name="Foster B."/>
            <person name="Pukall R."/>
            <person name="Abt B."/>
            <person name="Nolan M."/>
            <person name="Glavina Del Rio T."/>
            <person name="Chen F."/>
            <person name="Lucas S."/>
            <person name="Tice H."/>
            <person name="Pitluck S."/>
            <person name="Cheng J.-F."/>
            <person name="Chertkov O."/>
            <person name="Brettin T."/>
            <person name="Han C."/>
            <person name="Detter J.C."/>
            <person name="Bruce D."/>
            <person name="Goodwin L."/>
            <person name="Ivanova N."/>
            <person name="Mavromatis K."/>
            <person name="Pati A."/>
            <person name="Mikhailova N."/>
            <person name="Chen A."/>
            <person name="Palaniappan K."/>
            <person name="Land M."/>
            <person name="Hauser L."/>
            <person name="Chang Y.-J."/>
            <person name="Jeffries C.D."/>
            <person name="Chain P."/>
            <person name="Rohde M."/>
            <person name="Goeker M."/>
            <person name="Bristow J."/>
            <person name="Eisen J.A."/>
            <person name="Markowitz V."/>
            <person name="Hugenholtz P."/>
            <person name="Kyrpides N.C."/>
            <person name="Klenk H.-P."/>
            <person name="Lapidus A."/>
        </authorList>
    </citation>
    <scope>NUCLEOTIDE SEQUENCE [LARGE SCALE GENOMIC DNA]</scope>
    <source>
        <strain evidence="12">DSM 15894 / CECT 5975 / LMG 20990 / XIL07</strain>
    </source>
</reference>
<dbReference type="OrthoDB" id="9780560at2"/>
<feature type="transmembrane region" description="Helical" evidence="8">
    <location>
        <begin position="386"/>
        <end position="410"/>
    </location>
</feature>
<proteinExistence type="inferred from homology"/>
<feature type="transmembrane region" description="Helical" evidence="8">
    <location>
        <begin position="21"/>
        <end position="42"/>
    </location>
</feature>
<dbReference type="InterPro" id="IPR003838">
    <property type="entry name" value="ABC3_permease_C"/>
</dbReference>
<reference evidence="12" key="1">
    <citation type="submission" date="2009-11" db="EMBL/GenBank/DDBJ databases">
        <title>The complete chromosome of Xylanimonas cellulosilytica DSM 15894.</title>
        <authorList>
            <consortium name="US DOE Joint Genome Institute (JGI-PGF)"/>
            <person name="Lucas S."/>
            <person name="Copeland A."/>
            <person name="Lapidus A."/>
            <person name="Glavina del Rio T."/>
            <person name="Dalin E."/>
            <person name="Tice H."/>
            <person name="Bruce D."/>
            <person name="Goodwin L."/>
            <person name="Pitluck S."/>
            <person name="Kyrpides N."/>
            <person name="Mavromatis K."/>
            <person name="Ivanova N."/>
            <person name="Mikhailova N."/>
            <person name="Foster B."/>
            <person name="Clum A."/>
            <person name="Brettin T."/>
            <person name="Detter J.C."/>
            <person name="Han C."/>
            <person name="Larimer F."/>
            <person name="Land M."/>
            <person name="Hauser L."/>
            <person name="Markowitz V."/>
            <person name="Cheng J.F."/>
            <person name="Hugenholtz P."/>
            <person name="Woyke T."/>
            <person name="Wu D."/>
            <person name="Gehrich-Schroeter G."/>
            <person name="Schneider S."/>
            <person name="Pukall S.R."/>
            <person name="Klenk H.P."/>
            <person name="Eisen J.A."/>
        </authorList>
    </citation>
    <scope>NUCLEOTIDE SEQUENCE [LARGE SCALE GENOMIC DNA]</scope>
    <source>
        <strain evidence="12">DSM 15894 / CECT 5975 / LMG 20990 / XIL07</strain>
    </source>
</reference>
<evidence type="ECO:0000259" key="10">
    <source>
        <dbReference type="Pfam" id="PF12704"/>
    </source>
</evidence>
<keyword evidence="2" id="KW-1003">Cell membrane</keyword>
<evidence type="ECO:0000256" key="7">
    <source>
        <dbReference type="SAM" id="MobiDB-lite"/>
    </source>
</evidence>
<evidence type="ECO:0000256" key="8">
    <source>
        <dbReference type="SAM" id="Phobius"/>
    </source>
</evidence>
<dbReference type="Pfam" id="PF12704">
    <property type="entry name" value="MacB_PCD"/>
    <property type="match status" value="1"/>
</dbReference>
<dbReference type="EMBL" id="CP001821">
    <property type="protein sequence ID" value="ACZ30639.1"/>
    <property type="molecule type" value="Genomic_DNA"/>
</dbReference>
<dbReference type="KEGG" id="xce:Xcel_1615"/>
<dbReference type="Pfam" id="PF02687">
    <property type="entry name" value="FtsX"/>
    <property type="match status" value="1"/>
</dbReference>
<evidence type="ECO:0000256" key="5">
    <source>
        <dbReference type="ARBA" id="ARBA00023136"/>
    </source>
</evidence>
<evidence type="ECO:0000256" key="4">
    <source>
        <dbReference type="ARBA" id="ARBA00022989"/>
    </source>
</evidence>
<dbReference type="InterPro" id="IPR050250">
    <property type="entry name" value="Macrolide_Exporter_MacB"/>
</dbReference>
<keyword evidence="5 8" id="KW-0472">Membrane</keyword>
<evidence type="ECO:0000313" key="11">
    <source>
        <dbReference type="EMBL" id="ACZ30639.1"/>
    </source>
</evidence>
<dbReference type="RefSeq" id="WP_012878381.1">
    <property type="nucleotide sequence ID" value="NC_013530.1"/>
</dbReference>
<feature type="region of interest" description="Disordered" evidence="7">
    <location>
        <begin position="68"/>
        <end position="88"/>
    </location>
</feature>
<evidence type="ECO:0000259" key="9">
    <source>
        <dbReference type="Pfam" id="PF02687"/>
    </source>
</evidence>
<dbReference type="PANTHER" id="PTHR30572:SF4">
    <property type="entry name" value="ABC TRANSPORTER PERMEASE YTRF"/>
    <property type="match status" value="1"/>
</dbReference>
<name>D1BSE7_XYLCX</name>
<feature type="domain" description="ABC3 transporter permease C-terminal" evidence="9">
    <location>
        <begin position="300"/>
        <end position="423"/>
    </location>
</feature>
<feature type="transmembrane region" description="Helical" evidence="8">
    <location>
        <begin position="341"/>
        <end position="366"/>
    </location>
</feature>
<evidence type="ECO:0000256" key="3">
    <source>
        <dbReference type="ARBA" id="ARBA00022692"/>
    </source>
</evidence>
<gene>
    <name evidence="11" type="ordered locus">Xcel_1615</name>
</gene>
<dbReference type="PANTHER" id="PTHR30572">
    <property type="entry name" value="MEMBRANE COMPONENT OF TRANSPORTER-RELATED"/>
    <property type="match status" value="1"/>
</dbReference>